<evidence type="ECO:0000256" key="4">
    <source>
        <dbReference type="ARBA" id="ARBA00023157"/>
    </source>
</evidence>
<evidence type="ECO:0000313" key="9">
    <source>
        <dbReference type="EMBL" id="UZE89744.1"/>
    </source>
</evidence>
<name>A0A9E8BWI0_9ABAC</name>
<protein>
    <submittedName>
        <fullName evidence="9">VP91/PIF-8</fullName>
    </submittedName>
</protein>
<keyword evidence="2" id="KW-0732">Signal</keyword>
<evidence type="ECO:0000256" key="5">
    <source>
        <dbReference type="ARBA" id="ARBA00023180"/>
    </source>
</evidence>
<keyword evidence="1" id="KW-0147">Chitin-binding</keyword>
<feature type="region of interest" description="Disordered" evidence="6">
    <location>
        <begin position="667"/>
        <end position="687"/>
    </location>
</feature>
<evidence type="ECO:0000256" key="1">
    <source>
        <dbReference type="ARBA" id="ARBA00022669"/>
    </source>
</evidence>
<evidence type="ECO:0000313" key="10">
    <source>
        <dbReference type="Proteomes" id="UP001264959"/>
    </source>
</evidence>
<feature type="domain" description="Zinc finger C2HC baculovirus (BV)-type profile" evidence="8">
    <location>
        <begin position="147"/>
        <end position="195"/>
    </location>
</feature>
<accession>A0A9E8BWI0</accession>
<keyword evidence="3" id="KW-0677">Repeat</keyword>
<feature type="transmembrane region" description="Helical" evidence="7">
    <location>
        <begin position="6"/>
        <end position="28"/>
    </location>
</feature>
<reference evidence="9" key="1">
    <citation type="journal article" date="2022" name="Viruses">
        <title>The Parapoynx stagnalis Nucleopolyhedrovirus (PastNPV), a Divergent Member of the Alphabaculovirus Group I Clade, Encodes a Homolog of Ran GTPase.</title>
        <authorList>
            <person name="Harrison R.L."/>
            <person name="Rowley D.L."/>
        </authorList>
    </citation>
    <scope>NUCLEOTIDE SEQUENCE</scope>
    <source>
        <strain evidence="9">BCIPV-473</strain>
    </source>
</reference>
<keyword evidence="7" id="KW-0812">Transmembrane</keyword>
<evidence type="ECO:0000256" key="7">
    <source>
        <dbReference type="SAM" id="Phobius"/>
    </source>
</evidence>
<dbReference type="PROSITE" id="PS51807">
    <property type="entry name" value="ZF_C2HC_BV"/>
    <property type="match status" value="1"/>
</dbReference>
<proteinExistence type="predicted"/>
<sequence length="840" mass="96101">MSGIVLLIFAIVLIVTFTIVYMSIFFEFDETTFAKRLRVLTEFVRRTNSDEPTPNVLGYVSEVSQNTYIVSWFNTDNLLTYHESVHDDRIETFDFLMQTFIPAHDDIQYRVKPNANNSNEFLLTGDQGDVTMKCPQNFKFDYDQLKCTSIPPCEGKSPGYYPLNEQLVDVLIFNHHLDKEYSDDGKTHPTLYLRCLANGSHVIEECPDNYTFDASSSSCKVNELCENRPDGYILEYFPEQLLVNQFVQCINSQHVVSECSRSGQIFDRNLMTCVDAHPCAFNGAGYTYITADIGDSQFFKCLNNSESQLITCINRIRNSDNQYECSGDSRCAEFANGTGQHVYQRVDDNVEYNTGQLVCDQFEVISEINCDQTNILEDKLYMNKFKLNLQFPKEIFNGTNCVEATSTNVKFLKDFFAINNIPNHYNIDIQTSMIGMSTMISELFPFNKADENSIFAQWLIYARQLDAIGINPFTGEPIECFGDRLYDVFDASRANICNATGESVSKTLHFENGEFLNVLRSDLTGKDYDYAQNCAISYENGEEIVKNEKFVARILTNILHTDICTDLYTTIYQKYNIPSYRYTTIDPKYNYTFVKQPKNIIGYGTNTRLENATNSKNAQTLAPIFNPFATEANLEQIPPVFNPFQKTDAVWYSKPGDGDGDHWIPVPPIPPSLPNSEPEEEEEEEPIPPPALILENKDLFYACHYEIPLFKLTSCHANNFVIINALANIRQNVQYDDDCEPAKGLANVLNAYVYLGNGVGCRSIYADDVIKVVRESSPTHIYTNLQTQSNDDVKYNRWIHVKNNEYLACPEDLYNNETFTCQVENDKLYYINNMQEEMLQ</sequence>
<dbReference type="InterPro" id="IPR013682">
    <property type="entry name" value="BaculoV_Vp91_N"/>
</dbReference>
<organism evidence="9 10">
    <name type="scientific">Parapoynx stagnalis nucleopolyhedrovirus</name>
    <dbReference type="NCBI Taxonomy" id="2993413"/>
    <lineage>
        <taxon>Viruses</taxon>
        <taxon>Viruses incertae sedis</taxon>
        <taxon>Naldaviricetes</taxon>
        <taxon>Lefavirales</taxon>
        <taxon>Baculoviridae</taxon>
        <taxon>Alphabaculovirus</taxon>
        <taxon>Alphabaculovirus pastagnalis</taxon>
    </lineage>
</organism>
<keyword evidence="5" id="KW-0325">Glycoprotein</keyword>
<feature type="compositionally biased region" description="Acidic residues" evidence="6">
    <location>
        <begin position="677"/>
        <end position="686"/>
    </location>
</feature>
<dbReference type="GO" id="GO:0008061">
    <property type="term" value="F:chitin binding"/>
    <property type="evidence" value="ECO:0007669"/>
    <property type="project" value="UniProtKB-KW"/>
</dbReference>
<evidence type="ECO:0000259" key="8">
    <source>
        <dbReference type="PROSITE" id="PS51807"/>
    </source>
</evidence>
<dbReference type="EMBL" id="ON704650">
    <property type="protein sequence ID" value="UZE89744.1"/>
    <property type="molecule type" value="Genomic_DNA"/>
</dbReference>
<keyword evidence="7" id="KW-0472">Membrane</keyword>
<evidence type="ECO:0000256" key="6">
    <source>
        <dbReference type="SAM" id="MobiDB-lite"/>
    </source>
</evidence>
<dbReference type="Proteomes" id="UP001264959">
    <property type="component" value="Segment"/>
</dbReference>
<evidence type="ECO:0000256" key="2">
    <source>
        <dbReference type="ARBA" id="ARBA00022729"/>
    </source>
</evidence>
<keyword evidence="10" id="KW-1185">Reference proteome</keyword>
<keyword evidence="4" id="KW-1015">Disulfide bond</keyword>
<dbReference type="Pfam" id="PF08475">
    <property type="entry name" value="Baculo_VP91_N"/>
    <property type="match status" value="1"/>
</dbReference>
<evidence type="ECO:0000256" key="3">
    <source>
        <dbReference type="ARBA" id="ARBA00022737"/>
    </source>
</evidence>
<keyword evidence="7" id="KW-1133">Transmembrane helix</keyword>